<evidence type="ECO:0000313" key="4">
    <source>
        <dbReference type="Proteomes" id="UP000000447"/>
    </source>
</evidence>
<dbReference type="Gene3D" id="3.30.450.40">
    <property type="match status" value="1"/>
</dbReference>
<dbReference type="RefSeq" id="WP_015922317.1">
    <property type="nucleotide sequence ID" value="NC_011959.1"/>
</dbReference>
<dbReference type="SMART" id="SM00065">
    <property type="entry name" value="GAF"/>
    <property type="match status" value="1"/>
</dbReference>
<dbReference type="AlphaFoldDB" id="B9L2G6"/>
<protein>
    <submittedName>
        <fullName evidence="3">GAF domain protein</fullName>
    </submittedName>
</protein>
<organism evidence="3 4">
    <name type="scientific">Thermomicrobium roseum (strain ATCC 27502 / DSM 5159 / P-2)</name>
    <dbReference type="NCBI Taxonomy" id="309801"/>
    <lineage>
        <taxon>Bacteria</taxon>
        <taxon>Pseudomonadati</taxon>
        <taxon>Thermomicrobiota</taxon>
        <taxon>Thermomicrobia</taxon>
        <taxon>Thermomicrobiales</taxon>
        <taxon>Thermomicrobiaceae</taxon>
        <taxon>Thermomicrobium</taxon>
    </lineage>
</organism>
<dbReference type="InterPro" id="IPR036890">
    <property type="entry name" value="HATPase_C_sf"/>
</dbReference>
<dbReference type="Pfam" id="PF01590">
    <property type="entry name" value="GAF"/>
    <property type="match status" value="1"/>
</dbReference>
<accession>B9L2G6</accession>
<feature type="domain" description="GAF" evidence="2">
    <location>
        <begin position="44"/>
        <end position="191"/>
    </location>
</feature>
<dbReference type="Proteomes" id="UP000000447">
    <property type="component" value="Chromosome"/>
</dbReference>
<dbReference type="eggNOG" id="COG2203">
    <property type="taxonomic scope" value="Bacteria"/>
</dbReference>
<dbReference type="SUPFAM" id="SSF55781">
    <property type="entry name" value="GAF domain-like"/>
    <property type="match status" value="1"/>
</dbReference>
<dbReference type="KEGG" id="tro:trd_1367"/>
<evidence type="ECO:0000256" key="1">
    <source>
        <dbReference type="SAM" id="MobiDB-lite"/>
    </source>
</evidence>
<reference evidence="3 4" key="1">
    <citation type="journal article" date="2009" name="PLoS ONE">
        <title>Complete genome sequence of the aerobic CO-oxidizing thermophile Thermomicrobium roseum.</title>
        <authorList>
            <person name="Wu D."/>
            <person name="Raymond J."/>
            <person name="Wu M."/>
            <person name="Chatterji S."/>
            <person name="Ren Q."/>
            <person name="Graham J.E."/>
            <person name="Bryant D.A."/>
            <person name="Robb F."/>
            <person name="Colman A."/>
            <person name="Tallon L.J."/>
            <person name="Badger J.H."/>
            <person name="Madupu R."/>
            <person name="Ward N.L."/>
            <person name="Eisen J.A."/>
        </authorList>
    </citation>
    <scope>NUCLEOTIDE SEQUENCE [LARGE SCALE GENOMIC DNA]</scope>
    <source>
        <strain evidence="4">ATCC 27502 / DSM 5159 / P-2</strain>
    </source>
</reference>
<dbReference type="STRING" id="309801.trd_1367"/>
<gene>
    <name evidence="3" type="ordered locus">trd_1367</name>
</gene>
<dbReference type="HOGENOM" id="CLU_378949_0_0_0"/>
<evidence type="ECO:0000259" key="2">
    <source>
        <dbReference type="SMART" id="SM00065"/>
    </source>
</evidence>
<dbReference type="eggNOG" id="COG4585">
    <property type="taxonomic scope" value="Bacteria"/>
</dbReference>
<dbReference type="Gene3D" id="3.30.565.10">
    <property type="entry name" value="Histidine kinase-like ATPase, C-terminal domain"/>
    <property type="match status" value="1"/>
</dbReference>
<sequence>MTEHRLRWLSRGQARSHSEGPGVGGSAVPFWVEWLLDLGVRAGPEQLDWTEVARISCQVLSAQIVRIWRMTARSELVLQAQAGDGQEAPSSPRPIPTGFDRLAPGMLAVGPLDGPLAESFLTAEERVALRRSGVQHVLVAPLHAGGTTVGRLDVARTRPEPFSAEDRSRAVVLAELVGLLVGRVATVGEPLPSDQAAELVHQALALPGSAREVLARIVEALRWRVRASAVLFLRWLPEERVELLTTSTAPELMPDPTALTSSRVLMLVRNVLEQGRPQRWRAGSGSELIFPVVMAETLAFPLPVIGTAARGVLVLAWRDRDEGGEERVQVLVPELAPRLLTLVGFVEREERAIADRASIERRELLLDALLRTSGPTVIAEALWRRAQSVSGVVAAGVLLEGDERFVWFWVVQEEPRVLVETDRERSPAQLALSQRPVAVFGPDRWATWQAVVPLELEQAWVVTAPLGTVRGSLVIVTHEEQATAEAERLVTDLVSLLEARADGLVTRLDRDLAEMRRQRALGDALVQHAEEWRTLVDAIHTTVLQGLASSLYRIELTTRRVDQQPVEQTLLELEQVRDILASHIAALRDAIFRQRPASLEHLGLAAALRDYAAQLQRAHALDVDFLGELWQRPDRHVEESLFGLVRLLVERTRLPLGVRKLVIRLRQRTDGTIVLVVADDAHWAGRAAWEELPGAALASEWIRLLGGTLHVAGLPDGGTAIACTVPLRRAL</sequence>
<dbReference type="InterPro" id="IPR029016">
    <property type="entry name" value="GAF-like_dom_sf"/>
</dbReference>
<dbReference type="OrthoDB" id="166896at2"/>
<dbReference type="EMBL" id="CP001275">
    <property type="protein sequence ID" value="ACM06055.1"/>
    <property type="molecule type" value="Genomic_DNA"/>
</dbReference>
<proteinExistence type="predicted"/>
<feature type="region of interest" description="Disordered" evidence="1">
    <location>
        <begin position="1"/>
        <end position="23"/>
    </location>
</feature>
<dbReference type="InterPro" id="IPR003018">
    <property type="entry name" value="GAF"/>
</dbReference>
<keyword evidence="4" id="KW-1185">Reference proteome</keyword>
<name>B9L2G6_THERP</name>
<evidence type="ECO:0000313" key="3">
    <source>
        <dbReference type="EMBL" id="ACM06055.1"/>
    </source>
</evidence>